<feature type="transmembrane region" description="Helical" evidence="8">
    <location>
        <begin position="753"/>
        <end position="776"/>
    </location>
</feature>
<keyword evidence="6 8" id="KW-1133">Transmembrane helix</keyword>
<dbReference type="InterPro" id="IPR001757">
    <property type="entry name" value="P_typ_ATPase"/>
</dbReference>
<feature type="transmembrane region" description="Helical" evidence="8">
    <location>
        <begin position="629"/>
        <end position="650"/>
    </location>
</feature>
<dbReference type="Gene3D" id="3.40.1110.10">
    <property type="entry name" value="Calcium-transporting ATPase, cytoplasmic domain N"/>
    <property type="match status" value="1"/>
</dbReference>
<feature type="transmembrane region" description="Helical" evidence="8">
    <location>
        <begin position="238"/>
        <end position="259"/>
    </location>
</feature>
<dbReference type="SFLD" id="SFLDS00003">
    <property type="entry name" value="Haloacid_Dehalogenase"/>
    <property type="match status" value="1"/>
</dbReference>
<evidence type="ECO:0000313" key="10">
    <source>
        <dbReference type="EMBL" id="QPQ54954.1"/>
    </source>
</evidence>
<evidence type="ECO:0000313" key="11">
    <source>
        <dbReference type="Proteomes" id="UP000594873"/>
    </source>
</evidence>
<dbReference type="SUPFAM" id="SSF56784">
    <property type="entry name" value="HAD-like"/>
    <property type="match status" value="1"/>
</dbReference>
<evidence type="ECO:0000256" key="8">
    <source>
        <dbReference type="SAM" id="Phobius"/>
    </source>
</evidence>
<keyword evidence="4" id="KW-0067">ATP-binding</keyword>
<dbReference type="Pfam" id="PF00122">
    <property type="entry name" value="E1-E2_ATPase"/>
    <property type="match status" value="1"/>
</dbReference>
<evidence type="ECO:0000256" key="3">
    <source>
        <dbReference type="ARBA" id="ARBA00022741"/>
    </source>
</evidence>
<feature type="transmembrane region" description="Helical" evidence="8">
    <location>
        <begin position="271"/>
        <end position="299"/>
    </location>
</feature>
<keyword evidence="3" id="KW-0547">Nucleotide-binding</keyword>
<gene>
    <name evidence="10" type="ORF">IC614_11695</name>
</gene>
<dbReference type="SUPFAM" id="SSF81665">
    <property type="entry name" value="Calcium ATPase, transmembrane domain M"/>
    <property type="match status" value="1"/>
</dbReference>
<dbReference type="RefSeq" id="WP_200971630.1">
    <property type="nucleotide sequence ID" value="NZ_CP065592.1"/>
</dbReference>
<dbReference type="PROSITE" id="PS00154">
    <property type="entry name" value="ATPASE_E1_E2"/>
    <property type="match status" value="1"/>
</dbReference>
<dbReference type="GO" id="GO:0005524">
    <property type="term" value="F:ATP binding"/>
    <property type="evidence" value="ECO:0007669"/>
    <property type="project" value="UniProtKB-KW"/>
</dbReference>
<dbReference type="PRINTS" id="PR00119">
    <property type="entry name" value="CATATPASE"/>
</dbReference>
<dbReference type="EMBL" id="CP065592">
    <property type="protein sequence ID" value="QPQ54954.1"/>
    <property type="molecule type" value="Genomic_DNA"/>
</dbReference>
<evidence type="ECO:0000256" key="7">
    <source>
        <dbReference type="ARBA" id="ARBA00023136"/>
    </source>
</evidence>
<dbReference type="InterPro" id="IPR004014">
    <property type="entry name" value="ATPase_P-typ_cation-transptr_N"/>
</dbReference>
<dbReference type="Gene3D" id="2.70.150.10">
    <property type="entry name" value="Calcium-transporting ATPase, cytoplasmic transduction domain A"/>
    <property type="match status" value="1"/>
</dbReference>
<dbReference type="GO" id="GO:0015662">
    <property type="term" value="F:P-type ion transporter activity"/>
    <property type="evidence" value="ECO:0007669"/>
    <property type="project" value="UniProtKB-ARBA"/>
</dbReference>
<dbReference type="InterPro" id="IPR018303">
    <property type="entry name" value="ATPase_P-typ_P_site"/>
</dbReference>
<keyword evidence="7 8" id="KW-0472">Membrane</keyword>
<keyword evidence="5" id="KW-1278">Translocase</keyword>
<feature type="transmembrane region" description="Helical" evidence="8">
    <location>
        <begin position="656"/>
        <end position="676"/>
    </location>
</feature>
<organism evidence="10 11">
    <name type="scientific">Allosphingosinicella flava</name>
    <dbReference type="NCBI Taxonomy" id="2771430"/>
    <lineage>
        <taxon>Bacteria</taxon>
        <taxon>Pseudomonadati</taxon>
        <taxon>Pseudomonadota</taxon>
        <taxon>Alphaproteobacteria</taxon>
        <taxon>Sphingomonadales</taxon>
        <taxon>Sphingomonadaceae</taxon>
        <taxon>Allosphingosinicella</taxon>
    </lineage>
</organism>
<protein>
    <submittedName>
        <fullName evidence="10">Cation-transporting P-type ATPase</fullName>
    </submittedName>
</protein>
<feature type="transmembrane region" description="Helical" evidence="8">
    <location>
        <begin position="57"/>
        <end position="72"/>
    </location>
</feature>
<dbReference type="NCBIfam" id="TIGR01494">
    <property type="entry name" value="ATPase_P-type"/>
    <property type="match status" value="2"/>
</dbReference>
<dbReference type="SFLD" id="SFLDF00027">
    <property type="entry name" value="p-type_atpase"/>
    <property type="match status" value="1"/>
</dbReference>
<reference evidence="10 11" key="1">
    <citation type="submission" date="2020-11" db="EMBL/GenBank/DDBJ databases">
        <title>Genome seq and assembly of Sphingosinicella sp.</title>
        <authorList>
            <person name="Chhetri G."/>
        </authorList>
    </citation>
    <scope>NUCLEOTIDE SEQUENCE [LARGE SCALE GENOMIC DNA]</scope>
    <source>
        <strain evidence="10 11">UDD2</strain>
    </source>
</reference>
<feature type="domain" description="Cation-transporting P-type ATPase N-terminal" evidence="9">
    <location>
        <begin position="6"/>
        <end position="74"/>
    </location>
</feature>
<feature type="transmembrane region" description="Helical" evidence="8">
    <location>
        <begin position="697"/>
        <end position="719"/>
    </location>
</feature>
<keyword evidence="2 8" id="KW-0812">Transmembrane</keyword>
<dbReference type="KEGG" id="sflv:IC614_11695"/>
<name>A0A7T2LLZ3_9SPHN</name>
<accession>A0A7T2LLZ3</accession>
<evidence type="ECO:0000256" key="2">
    <source>
        <dbReference type="ARBA" id="ARBA00022692"/>
    </source>
</evidence>
<dbReference type="Pfam" id="PF00702">
    <property type="entry name" value="Hydrolase"/>
    <property type="match status" value="1"/>
</dbReference>
<dbReference type="AlphaFoldDB" id="A0A7T2LLZ3"/>
<dbReference type="Gene3D" id="3.40.50.1000">
    <property type="entry name" value="HAD superfamily/HAD-like"/>
    <property type="match status" value="1"/>
</dbReference>
<keyword evidence="11" id="KW-1185">Reference proteome</keyword>
<comment type="subcellular location">
    <subcellularLocation>
        <location evidence="1">Membrane</location>
        <topology evidence="1">Multi-pass membrane protein</topology>
    </subcellularLocation>
</comment>
<dbReference type="InterPro" id="IPR023214">
    <property type="entry name" value="HAD_sf"/>
</dbReference>
<dbReference type="InterPro" id="IPR023298">
    <property type="entry name" value="ATPase_P-typ_TM_dom_sf"/>
</dbReference>
<evidence type="ECO:0000256" key="6">
    <source>
        <dbReference type="ARBA" id="ARBA00022989"/>
    </source>
</evidence>
<feature type="transmembrane region" description="Helical" evidence="8">
    <location>
        <begin position="78"/>
        <end position="95"/>
    </location>
</feature>
<dbReference type="Pfam" id="PF00690">
    <property type="entry name" value="Cation_ATPase_N"/>
    <property type="match status" value="1"/>
</dbReference>
<dbReference type="GO" id="GO:0016020">
    <property type="term" value="C:membrane"/>
    <property type="evidence" value="ECO:0007669"/>
    <property type="project" value="UniProtKB-SubCell"/>
</dbReference>
<evidence type="ECO:0000256" key="5">
    <source>
        <dbReference type="ARBA" id="ARBA00022967"/>
    </source>
</evidence>
<dbReference type="PANTHER" id="PTHR42861">
    <property type="entry name" value="CALCIUM-TRANSPORTING ATPASE"/>
    <property type="match status" value="1"/>
</dbReference>
<dbReference type="Gene3D" id="1.20.1110.10">
    <property type="entry name" value="Calcium-transporting ATPase, transmembrane domain"/>
    <property type="match status" value="1"/>
</dbReference>
<feature type="transmembrane region" description="Helical" evidence="8">
    <location>
        <begin position="725"/>
        <end position="746"/>
    </location>
</feature>
<dbReference type="SMART" id="SM00831">
    <property type="entry name" value="Cation_ATPase_N"/>
    <property type="match status" value="1"/>
</dbReference>
<dbReference type="SFLD" id="SFLDG00002">
    <property type="entry name" value="C1.7:_P-type_atpase_like"/>
    <property type="match status" value="1"/>
</dbReference>
<feature type="transmembrane region" description="Helical" evidence="8">
    <location>
        <begin position="782"/>
        <end position="804"/>
    </location>
</feature>
<dbReference type="Proteomes" id="UP000594873">
    <property type="component" value="Chromosome"/>
</dbReference>
<dbReference type="InterPro" id="IPR036412">
    <property type="entry name" value="HAD-like_sf"/>
</dbReference>
<evidence type="ECO:0000259" key="9">
    <source>
        <dbReference type="SMART" id="SM00831"/>
    </source>
</evidence>
<evidence type="ECO:0000256" key="1">
    <source>
        <dbReference type="ARBA" id="ARBA00004141"/>
    </source>
</evidence>
<dbReference type="InterPro" id="IPR059000">
    <property type="entry name" value="ATPase_P-type_domA"/>
</dbReference>
<dbReference type="InterPro" id="IPR044492">
    <property type="entry name" value="P_typ_ATPase_HD_dom"/>
</dbReference>
<sequence length="819" mass="85680">MRRPIPADRLPLLRTDAGLGLSDDEASARRTIFGPNRIAERPPHSGAALARDTARDPMIWFLLLTGLLFMLVGDYRDAAILALAIIPLVGMDFFLHRRAEVSIEALGSVLAASALVVRRGQRITIAAEELVPGDIAIVEAGASFPADGLVLSGKGVEVDESVLTGEANPVGKTGLAAIEDSLGIAEENWVSAGTRLLTGKAFMIVVFTGQDTLYGQIVQTAMAGPTGQTRLQKAVLGLVRILLAGALALCFLLAAVRLWQGFGLLDALISAATLAVAAIPEEFPVVLTFFLAAGVVHLARRRALVRHAMAVENIGRVSIICTDKTGTITEGRLSLSSLLPARGTDENDLLRAASMAAQSGAHDPLDAAIAARAPPLDPSWSLKRLYPFTEGRRHEAAFWTGGEGCGLLVIKGAAEEVIAACDLAPDERQHWLGEIGKASRRAEKVIGCAMQETSPSPPAEEPRGGYKLIGLLGFADPLKPTARDALARAGQYGVKVVMVTGDHPETAAAIARQAGIASDPAIITGEQLEAGLADGAPMPADVFARVSPSQKKEVVAALRQPGAVIAVTGDGVNDVPALREADVGIAMGLKGTRSAREIADIVLLDDNLGTIVDAIAEGRQLFANLKRSFAFLLMIHIPLVLSAAAVPFLGYPLLYLPVHIVWLELLIHPSSILAFASRPTGKPVPAPEPNFFSAPEWIVIAATGALITGAVILAFLGALDLGIGQARAAALICLVSALGALTLLLSQGGKVPAAIAGLAWLSTGLPLTPVAAWLHLNPLPAHLWLLTFGMGTIAAAACLMIKMASNGRYGGRKLDLSRS</sequence>
<proteinExistence type="predicted"/>
<evidence type="ECO:0000256" key="4">
    <source>
        <dbReference type="ARBA" id="ARBA00022840"/>
    </source>
</evidence>
<dbReference type="GO" id="GO:0016887">
    <property type="term" value="F:ATP hydrolysis activity"/>
    <property type="evidence" value="ECO:0007669"/>
    <property type="project" value="InterPro"/>
</dbReference>
<dbReference type="InterPro" id="IPR008250">
    <property type="entry name" value="ATPase_P-typ_transduc_dom_A_sf"/>
</dbReference>
<dbReference type="PRINTS" id="PR00120">
    <property type="entry name" value="HATPASE"/>
</dbReference>
<dbReference type="InterPro" id="IPR023299">
    <property type="entry name" value="ATPase_P-typ_cyto_dom_N"/>
</dbReference>
<dbReference type="SUPFAM" id="SSF81653">
    <property type="entry name" value="Calcium ATPase, transduction domain A"/>
    <property type="match status" value="1"/>
</dbReference>